<organism evidence="10 11">
    <name type="scientific">Truncatella angustata</name>
    <dbReference type="NCBI Taxonomy" id="152316"/>
    <lineage>
        <taxon>Eukaryota</taxon>
        <taxon>Fungi</taxon>
        <taxon>Dikarya</taxon>
        <taxon>Ascomycota</taxon>
        <taxon>Pezizomycotina</taxon>
        <taxon>Sordariomycetes</taxon>
        <taxon>Xylariomycetidae</taxon>
        <taxon>Amphisphaeriales</taxon>
        <taxon>Sporocadaceae</taxon>
        <taxon>Truncatella</taxon>
    </lineage>
</organism>
<dbReference type="GO" id="GO:0006520">
    <property type="term" value="P:amino acid metabolic process"/>
    <property type="evidence" value="ECO:0007669"/>
    <property type="project" value="InterPro"/>
</dbReference>
<dbReference type="InterPro" id="IPR036052">
    <property type="entry name" value="TrpB-like_PALP_sf"/>
</dbReference>
<accession>A0A9P8UZX1</accession>
<dbReference type="OrthoDB" id="7773036at2759"/>
<comment type="cofactor">
    <cofactor evidence="1">
        <name>Ca(2+)</name>
        <dbReference type="ChEBI" id="CHEBI:29108"/>
    </cofactor>
</comment>
<comment type="caution">
    <text evidence="10">The sequence shown here is derived from an EMBL/GenBank/DDBJ whole genome shotgun (WGS) entry which is preliminary data.</text>
</comment>
<evidence type="ECO:0000256" key="4">
    <source>
        <dbReference type="ARBA" id="ARBA00001946"/>
    </source>
</evidence>
<dbReference type="PANTHER" id="PTHR43050:SF1">
    <property type="entry name" value="SERINE RACEMASE"/>
    <property type="match status" value="1"/>
</dbReference>
<dbReference type="GO" id="GO:0008721">
    <property type="term" value="F:D-serine ammonia-lyase activity"/>
    <property type="evidence" value="ECO:0007669"/>
    <property type="project" value="TreeGrafter"/>
</dbReference>
<dbReference type="InterPro" id="IPR000634">
    <property type="entry name" value="Ser/Thr_deHydtase_PyrdxlP-BS"/>
</dbReference>
<dbReference type="GO" id="GO:0030170">
    <property type="term" value="F:pyridoxal phosphate binding"/>
    <property type="evidence" value="ECO:0007669"/>
    <property type="project" value="InterPro"/>
</dbReference>
<evidence type="ECO:0000259" key="9">
    <source>
        <dbReference type="Pfam" id="PF00291"/>
    </source>
</evidence>
<name>A0A9P8UZX1_9PEZI</name>
<keyword evidence="11" id="KW-1185">Reference proteome</keyword>
<dbReference type="GO" id="GO:0005524">
    <property type="term" value="F:ATP binding"/>
    <property type="evidence" value="ECO:0007669"/>
    <property type="project" value="TreeGrafter"/>
</dbReference>
<comment type="cofactor">
    <cofactor evidence="4">
        <name>Mg(2+)</name>
        <dbReference type="ChEBI" id="CHEBI:18420"/>
    </cofactor>
</comment>
<dbReference type="GO" id="GO:0003941">
    <property type="term" value="F:L-serine ammonia-lyase activity"/>
    <property type="evidence" value="ECO:0007669"/>
    <property type="project" value="TreeGrafter"/>
</dbReference>
<dbReference type="SUPFAM" id="SSF53686">
    <property type="entry name" value="Tryptophan synthase beta subunit-like PLP-dependent enzymes"/>
    <property type="match status" value="1"/>
</dbReference>
<keyword evidence="8" id="KW-0456">Lyase</keyword>
<dbReference type="RefSeq" id="XP_045965316.1">
    <property type="nucleotide sequence ID" value="XM_046109053.1"/>
</dbReference>
<dbReference type="InterPro" id="IPR001926">
    <property type="entry name" value="TrpB-like_PALP"/>
</dbReference>
<evidence type="ECO:0000313" key="10">
    <source>
        <dbReference type="EMBL" id="KAH6661185.1"/>
    </source>
</evidence>
<evidence type="ECO:0000256" key="3">
    <source>
        <dbReference type="ARBA" id="ARBA00001936"/>
    </source>
</evidence>
<dbReference type="FunFam" id="3.40.50.1100:FF:000005">
    <property type="entry name" value="Threonine dehydratase catabolic"/>
    <property type="match status" value="1"/>
</dbReference>
<keyword evidence="7" id="KW-0663">Pyridoxal phosphate</keyword>
<gene>
    <name evidence="10" type="ORF">BKA67DRAFT_687481</name>
</gene>
<dbReference type="Proteomes" id="UP000758603">
    <property type="component" value="Unassembled WGS sequence"/>
</dbReference>
<dbReference type="AlphaFoldDB" id="A0A9P8UZX1"/>
<dbReference type="PROSITE" id="PS00165">
    <property type="entry name" value="DEHYDRATASE_SER_THR"/>
    <property type="match status" value="1"/>
</dbReference>
<evidence type="ECO:0000256" key="7">
    <source>
        <dbReference type="ARBA" id="ARBA00022898"/>
    </source>
</evidence>
<proteinExistence type="inferred from homology"/>
<dbReference type="EMBL" id="JAGPXC010000001">
    <property type="protein sequence ID" value="KAH6661185.1"/>
    <property type="molecule type" value="Genomic_DNA"/>
</dbReference>
<comment type="cofactor">
    <cofactor evidence="2">
        <name>pyridoxal 5'-phosphate</name>
        <dbReference type="ChEBI" id="CHEBI:597326"/>
    </cofactor>
</comment>
<reference evidence="10" key="1">
    <citation type="journal article" date="2021" name="Nat. Commun.">
        <title>Genetic determinants of endophytism in the Arabidopsis root mycobiome.</title>
        <authorList>
            <person name="Mesny F."/>
            <person name="Miyauchi S."/>
            <person name="Thiergart T."/>
            <person name="Pickel B."/>
            <person name="Atanasova L."/>
            <person name="Karlsson M."/>
            <person name="Huettel B."/>
            <person name="Barry K.W."/>
            <person name="Haridas S."/>
            <person name="Chen C."/>
            <person name="Bauer D."/>
            <person name="Andreopoulos W."/>
            <person name="Pangilinan J."/>
            <person name="LaButti K."/>
            <person name="Riley R."/>
            <person name="Lipzen A."/>
            <person name="Clum A."/>
            <person name="Drula E."/>
            <person name="Henrissat B."/>
            <person name="Kohler A."/>
            <person name="Grigoriev I.V."/>
            <person name="Martin F.M."/>
            <person name="Hacquard S."/>
        </authorList>
    </citation>
    <scope>NUCLEOTIDE SEQUENCE</scope>
    <source>
        <strain evidence="10">MPI-SDFR-AT-0073</strain>
    </source>
</reference>
<evidence type="ECO:0000256" key="2">
    <source>
        <dbReference type="ARBA" id="ARBA00001933"/>
    </source>
</evidence>
<keyword evidence="6" id="KW-0460">Magnesium</keyword>
<sequence length="352" mass="37869">MAVDKNWKAAIADAHALLTSTLVRTPVIKSDSIAELLKKRLRESGLRPPSIELFFKCENLQTTGSFKLRGATHFLNKLSDSQLIRGIVAYSTGNHALATACAAQTASQHKNIAIPCTVIMPLTASPYKIAAAKRYGAKVILRGNNTADGALLAHKIVKLQNATLIPPSGDEDIMLGQATVMMEFADQIQDMGHQPLDLVLVPSAGGALLAGTGLICEGSGTLVIGTEPKNGGADLRIARQRGVRQGSINQDFTTIAEGLRSPTADFNWRFLCDSKYVRDVFGVTEDSIKITMRIMVEELKMVVEPSAAVSLSALLFNNDCLRLLSTRSSWRIGIIISGGNISVDKMLGLIQQ</sequence>
<dbReference type="GeneID" id="70137944"/>
<evidence type="ECO:0000256" key="1">
    <source>
        <dbReference type="ARBA" id="ARBA00001913"/>
    </source>
</evidence>
<protein>
    <submittedName>
        <fullName evidence="10">Serine racemase</fullName>
    </submittedName>
</protein>
<comment type="cofactor">
    <cofactor evidence="3">
        <name>Mn(2+)</name>
        <dbReference type="ChEBI" id="CHEBI:29035"/>
    </cofactor>
</comment>
<feature type="domain" description="Tryptophan synthase beta chain-like PALP" evidence="9">
    <location>
        <begin position="24"/>
        <end position="319"/>
    </location>
</feature>
<comment type="similarity">
    <text evidence="5">Belongs to the serine/threonine dehydratase family.</text>
</comment>
<dbReference type="Gene3D" id="3.40.50.1100">
    <property type="match status" value="2"/>
</dbReference>
<evidence type="ECO:0000256" key="5">
    <source>
        <dbReference type="ARBA" id="ARBA00010869"/>
    </source>
</evidence>
<dbReference type="GO" id="GO:0018114">
    <property type="term" value="F:threonine racemase activity"/>
    <property type="evidence" value="ECO:0007669"/>
    <property type="project" value="TreeGrafter"/>
</dbReference>
<dbReference type="PANTHER" id="PTHR43050">
    <property type="entry name" value="SERINE / THREONINE RACEMASE FAMILY MEMBER"/>
    <property type="match status" value="1"/>
</dbReference>
<evidence type="ECO:0000256" key="6">
    <source>
        <dbReference type="ARBA" id="ARBA00022842"/>
    </source>
</evidence>
<dbReference type="GO" id="GO:0030378">
    <property type="term" value="F:serine racemase activity"/>
    <property type="evidence" value="ECO:0007669"/>
    <property type="project" value="TreeGrafter"/>
</dbReference>
<dbReference type="Pfam" id="PF00291">
    <property type="entry name" value="PALP"/>
    <property type="match status" value="1"/>
</dbReference>
<evidence type="ECO:0000313" key="11">
    <source>
        <dbReference type="Proteomes" id="UP000758603"/>
    </source>
</evidence>
<dbReference type="GO" id="GO:0000287">
    <property type="term" value="F:magnesium ion binding"/>
    <property type="evidence" value="ECO:0007669"/>
    <property type="project" value="TreeGrafter"/>
</dbReference>
<evidence type="ECO:0000256" key="8">
    <source>
        <dbReference type="ARBA" id="ARBA00023239"/>
    </source>
</evidence>